<dbReference type="SMART" id="SM00937">
    <property type="entry name" value="PCRF"/>
    <property type="match status" value="1"/>
</dbReference>
<dbReference type="InterPro" id="IPR045853">
    <property type="entry name" value="Pep_chain_release_fac_I_sf"/>
</dbReference>
<dbReference type="Gene3D" id="3.30.160.20">
    <property type="match status" value="1"/>
</dbReference>
<dbReference type="Pfam" id="PF03462">
    <property type="entry name" value="PCRF"/>
    <property type="match status" value="1"/>
</dbReference>
<feature type="coiled-coil region" evidence="5">
    <location>
        <begin position="405"/>
        <end position="436"/>
    </location>
</feature>
<dbReference type="AlphaFoldDB" id="A0A1D2VD77"/>
<sequence>MIRRAVEDRLNISTDTRFWYSTNSSLSTPPSSNLSPQLEAAGLLNVDEVNLRLNKLNSSLFKKLESYQKDLESMQNRLSSGEILSVDEQKQFSKLSSMMELFQRYQKLQTNIFELNEMIQTETDPELISECLKELNDIYPNNNCLIELLQKKILPSDPDDEKFCLIEIRPGVGGEEAMIFASDLFNMYINYAKINKLHYEILSQTFNQSNNGLIEGKIVINSLNSYGFLKYESGVHRVQRVPKTENKGRVHTSTVAVIVLPKDSNKKVEKKKKKIEDPESTFKPGEVRIDVMRASGKGGQHVNTTDSAVRLTHLSTGVTVSIQDERSQHKNKAKAFRILRERLDNISQKAEENKNKKDRLSLVSTTDRSDKIRTYNFSQHRITDHRCGYSAYNIDEFLNGNLLDSLRSEINKKEIEDKINQLLKELEVENNNKQKD</sequence>
<evidence type="ECO:0000313" key="7">
    <source>
        <dbReference type="EMBL" id="ODV59591.1"/>
    </source>
</evidence>
<evidence type="ECO:0000256" key="4">
    <source>
        <dbReference type="ARBA" id="ARBA00067174"/>
    </source>
</evidence>
<dbReference type="InterPro" id="IPR050057">
    <property type="entry name" value="Prokaryotic/Mito_RF"/>
</dbReference>
<dbReference type="Pfam" id="PF00472">
    <property type="entry name" value="RF-1"/>
    <property type="match status" value="1"/>
</dbReference>
<dbReference type="RefSeq" id="XP_020045898.1">
    <property type="nucleotide sequence ID" value="XM_020195104.1"/>
</dbReference>
<dbReference type="PANTHER" id="PTHR43804">
    <property type="entry name" value="LD18447P"/>
    <property type="match status" value="1"/>
</dbReference>
<dbReference type="PANTHER" id="PTHR43804:SF7">
    <property type="entry name" value="LD18447P"/>
    <property type="match status" value="1"/>
</dbReference>
<dbReference type="SUPFAM" id="SSF75620">
    <property type="entry name" value="Release factor"/>
    <property type="match status" value="1"/>
</dbReference>
<organism evidence="7 8">
    <name type="scientific">Ascoidea rubescens DSM 1968</name>
    <dbReference type="NCBI Taxonomy" id="1344418"/>
    <lineage>
        <taxon>Eukaryota</taxon>
        <taxon>Fungi</taxon>
        <taxon>Dikarya</taxon>
        <taxon>Ascomycota</taxon>
        <taxon>Saccharomycotina</taxon>
        <taxon>Saccharomycetes</taxon>
        <taxon>Ascoideaceae</taxon>
        <taxon>Ascoidea</taxon>
    </lineage>
</organism>
<name>A0A1D2VD77_9ASCO</name>
<dbReference type="STRING" id="1344418.A0A1D2VD77"/>
<dbReference type="InterPro" id="IPR000352">
    <property type="entry name" value="Pep_chain_release_fac_I"/>
</dbReference>
<dbReference type="GeneID" id="30968740"/>
<keyword evidence="2" id="KW-0488">Methylation</keyword>
<dbReference type="PROSITE" id="PS00745">
    <property type="entry name" value="RF_PROK_I"/>
    <property type="match status" value="1"/>
</dbReference>
<feature type="coiled-coil region" evidence="5">
    <location>
        <begin position="57"/>
        <end position="118"/>
    </location>
</feature>
<dbReference type="GO" id="GO:0070126">
    <property type="term" value="P:mitochondrial translational termination"/>
    <property type="evidence" value="ECO:0007669"/>
    <property type="project" value="EnsemblFungi"/>
</dbReference>
<dbReference type="Gene3D" id="6.10.140.1950">
    <property type="match status" value="1"/>
</dbReference>
<evidence type="ECO:0000256" key="2">
    <source>
        <dbReference type="ARBA" id="ARBA00022481"/>
    </source>
</evidence>
<keyword evidence="5" id="KW-0175">Coiled coil</keyword>
<evidence type="ECO:0000256" key="5">
    <source>
        <dbReference type="SAM" id="Coils"/>
    </source>
</evidence>
<dbReference type="GO" id="GO:0005743">
    <property type="term" value="C:mitochondrial inner membrane"/>
    <property type="evidence" value="ECO:0007669"/>
    <property type="project" value="EnsemblFungi"/>
</dbReference>
<dbReference type="FunCoup" id="A0A1D2VD77">
    <property type="interactions" value="714"/>
</dbReference>
<evidence type="ECO:0000256" key="1">
    <source>
        <dbReference type="ARBA" id="ARBA00010835"/>
    </source>
</evidence>
<dbReference type="OrthoDB" id="2019491at2759"/>
<keyword evidence="3" id="KW-0648">Protein biosynthesis</keyword>
<dbReference type="InterPro" id="IPR005139">
    <property type="entry name" value="PCRF"/>
</dbReference>
<accession>A0A1D2VD77</accession>
<dbReference type="Gene3D" id="3.30.70.1660">
    <property type="match status" value="1"/>
</dbReference>
<keyword evidence="8" id="KW-1185">Reference proteome</keyword>
<dbReference type="EMBL" id="KV454485">
    <property type="protein sequence ID" value="ODV59591.1"/>
    <property type="molecule type" value="Genomic_DNA"/>
</dbReference>
<dbReference type="InParanoid" id="A0A1D2VD77"/>
<evidence type="ECO:0000313" key="8">
    <source>
        <dbReference type="Proteomes" id="UP000095038"/>
    </source>
</evidence>
<reference evidence="8" key="1">
    <citation type="submission" date="2016-05" db="EMBL/GenBank/DDBJ databases">
        <title>Comparative genomics of biotechnologically important yeasts.</title>
        <authorList>
            <consortium name="DOE Joint Genome Institute"/>
            <person name="Riley R."/>
            <person name="Haridas S."/>
            <person name="Wolfe K.H."/>
            <person name="Lopes M.R."/>
            <person name="Hittinger C.T."/>
            <person name="Goker M."/>
            <person name="Salamov A."/>
            <person name="Wisecaver J."/>
            <person name="Long T.M."/>
            <person name="Aerts A.L."/>
            <person name="Barry K."/>
            <person name="Choi C."/>
            <person name="Clum A."/>
            <person name="Coughlan A.Y."/>
            <person name="Deshpande S."/>
            <person name="Douglass A.P."/>
            <person name="Hanson S.J."/>
            <person name="Klenk H.-P."/>
            <person name="Labutti K."/>
            <person name="Lapidus A."/>
            <person name="Lindquist E."/>
            <person name="Lipzen A."/>
            <person name="Meier-Kolthoff J.P."/>
            <person name="Ohm R.A."/>
            <person name="Otillar R.P."/>
            <person name="Pangilinan J."/>
            <person name="Peng Y."/>
            <person name="Rokas A."/>
            <person name="Rosa C.A."/>
            <person name="Scheuner C."/>
            <person name="Sibirny A.A."/>
            <person name="Slot J.C."/>
            <person name="Stielow J.B."/>
            <person name="Sun H."/>
            <person name="Kurtzman C.P."/>
            <person name="Blackwell M."/>
            <person name="Grigoriev I.V."/>
            <person name="Jeffries T.W."/>
        </authorList>
    </citation>
    <scope>NUCLEOTIDE SEQUENCE [LARGE SCALE GENOMIC DNA]</scope>
    <source>
        <strain evidence="8">DSM 1968</strain>
    </source>
</reference>
<evidence type="ECO:0000256" key="3">
    <source>
        <dbReference type="ARBA" id="ARBA00022917"/>
    </source>
</evidence>
<proteinExistence type="inferred from homology"/>
<gene>
    <name evidence="7" type="ORF">ASCRUDRAFT_9260</name>
</gene>
<dbReference type="FunFam" id="3.30.160.20:FF:000004">
    <property type="entry name" value="Peptide chain release factor 1"/>
    <property type="match status" value="1"/>
</dbReference>
<dbReference type="Proteomes" id="UP000095038">
    <property type="component" value="Unassembled WGS sequence"/>
</dbReference>
<comment type="similarity">
    <text evidence="1">Belongs to the prokaryotic/mitochondrial release factor family.</text>
</comment>
<feature type="domain" description="Prokaryotic-type class I peptide chain release factors" evidence="6">
    <location>
        <begin position="293"/>
        <end position="309"/>
    </location>
</feature>
<protein>
    <recommendedName>
        <fullName evidence="4">Peptide chain release factor 1, mitochondrial</fullName>
    </recommendedName>
</protein>
<dbReference type="GO" id="GO:0003747">
    <property type="term" value="F:translation release factor activity"/>
    <property type="evidence" value="ECO:0007669"/>
    <property type="project" value="EnsemblFungi"/>
</dbReference>
<evidence type="ECO:0000259" key="6">
    <source>
        <dbReference type="PROSITE" id="PS00745"/>
    </source>
</evidence>